<dbReference type="Proteomes" id="UP000236291">
    <property type="component" value="Unassembled WGS sequence"/>
</dbReference>
<name>A0A2K3KHT3_TRIPR</name>
<dbReference type="AlphaFoldDB" id="A0A2K3KHT3"/>
<proteinExistence type="predicted"/>
<gene>
    <name evidence="1" type="ORF">L195_g054745</name>
</gene>
<reference evidence="1 2" key="2">
    <citation type="journal article" date="2017" name="Front. Plant Sci.">
        <title>Gene Classification and Mining of Molecular Markers Useful in Red Clover (Trifolium pratense) Breeding.</title>
        <authorList>
            <person name="Istvanek J."/>
            <person name="Dluhosova J."/>
            <person name="Dluhos P."/>
            <person name="Patkova L."/>
            <person name="Nedelnik J."/>
            <person name="Repkova J."/>
        </authorList>
    </citation>
    <scope>NUCLEOTIDE SEQUENCE [LARGE SCALE GENOMIC DNA]</scope>
    <source>
        <strain evidence="2">cv. Tatra</strain>
        <tissue evidence="1">Young leaves</tissue>
    </source>
</reference>
<reference evidence="1 2" key="1">
    <citation type="journal article" date="2014" name="Am. J. Bot.">
        <title>Genome assembly and annotation for red clover (Trifolium pratense; Fabaceae).</title>
        <authorList>
            <person name="Istvanek J."/>
            <person name="Jaros M."/>
            <person name="Krenek A."/>
            <person name="Repkova J."/>
        </authorList>
    </citation>
    <scope>NUCLEOTIDE SEQUENCE [LARGE SCALE GENOMIC DNA]</scope>
    <source>
        <strain evidence="2">cv. Tatra</strain>
        <tissue evidence="1">Young leaves</tissue>
    </source>
</reference>
<dbReference type="STRING" id="57577.A0A2K3KHT3"/>
<evidence type="ECO:0000313" key="1">
    <source>
        <dbReference type="EMBL" id="PNX65840.1"/>
    </source>
</evidence>
<evidence type="ECO:0000313" key="2">
    <source>
        <dbReference type="Proteomes" id="UP000236291"/>
    </source>
</evidence>
<comment type="caution">
    <text evidence="1">The sequence shown here is derived from an EMBL/GenBank/DDBJ whole genome shotgun (WGS) entry which is preliminary data.</text>
</comment>
<dbReference type="EMBL" id="ASHM01096878">
    <property type="protein sequence ID" value="PNX65840.1"/>
    <property type="molecule type" value="Genomic_DNA"/>
</dbReference>
<organism evidence="1 2">
    <name type="scientific">Trifolium pratense</name>
    <name type="common">Red clover</name>
    <dbReference type="NCBI Taxonomy" id="57577"/>
    <lineage>
        <taxon>Eukaryota</taxon>
        <taxon>Viridiplantae</taxon>
        <taxon>Streptophyta</taxon>
        <taxon>Embryophyta</taxon>
        <taxon>Tracheophyta</taxon>
        <taxon>Spermatophyta</taxon>
        <taxon>Magnoliopsida</taxon>
        <taxon>eudicotyledons</taxon>
        <taxon>Gunneridae</taxon>
        <taxon>Pentapetalae</taxon>
        <taxon>rosids</taxon>
        <taxon>fabids</taxon>
        <taxon>Fabales</taxon>
        <taxon>Fabaceae</taxon>
        <taxon>Papilionoideae</taxon>
        <taxon>50 kb inversion clade</taxon>
        <taxon>NPAAA clade</taxon>
        <taxon>Hologalegina</taxon>
        <taxon>IRL clade</taxon>
        <taxon>Trifolieae</taxon>
        <taxon>Trifolium</taxon>
    </lineage>
</organism>
<sequence>MNNSSEKYCGLKVGTERNMNCEDKEKEIPSCCLKAKVSVPEHEAKCHSTVVSGWFSQSQSSSGHHQSC</sequence>
<accession>A0A2K3KHT3</accession>
<protein>
    <submittedName>
        <fullName evidence="1">Spermidine synthase</fullName>
    </submittedName>
</protein>